<dbReference type="InterPro" id="IPR036383">
    <property type="entry name" value="TSP1_rpt_sf"/>
</dbReference>
<evidence type="ECO:0000256" key="2">
    <source>
        <dbReference type="ARBA" id="ARBA00022525"/>
    </source>
</evidence>
<dbReference type="Gene3D" id="2.20.100.10">
    <property type="entry name" value="Thrombospondin type-1 (TSP1) repeat"/>
    <property type="match status" value="1"/>
</dbReference>
<dbReference type="PROSITE" id="PS50092">
    <property type="entry name" value="TSP1"/>
    <property type="match status" value="1"/>
</dbReference>
<name>A0AAD9KCE5_RIDPI</name>
<dbReference type="GO" id="GO:0005576">
    <property type="term" value="C:extracellular region"/>
    <property type="evidence" value="ECO:0007669"/>
    <property type="project" value="UniProtKB-SubCell"/>
</dbReference>
<keyword evidence="4" id="KW-0732">Signal</keyword>
<evidence type="ECO:0000259" key="8">
    <source>
        <dbReference type="Pfam" id="PF07699"/>
    </source>
</evidence>
<comment type="caution">
    <text evidence="9">The sequence shown here is derived from an EMBL/GenBank/DDBJ whole genome shotgun (WGS) entry which is preliminary data.</text>
</comment>
<sequence>MSPTQWHTVVISLNRSTTVLRHNGQVFVGAGVCQARQDVDRDNINTTLSVTIGSRTGDAFCGEVTDANVWAGAMSSPQFEQGSLSCGDAAQGDIVSWRDVSKGQLVGTSIQTPSLCDVNGAWGEWSDWSQCSRSCGGGNSTRRRLCDSPPPDADGRPCAGDSGEGKACHTDECPVCGKLEPPEHGFVNCSGDESINCTVACDDGYEFSIEPLPDYYCGPDTAHRWSHQTEDNPRARVPDCAAAMRGLVWAIKGFTAAVELLQERAGDGNFTVDVGGVQYSVTGQNVTGNVSCGPGMAQACNTGTYEKNHVCTECGVGFFQDLRAQTSCKECPSGYMSAAVGMTSAGECNVTTTTETPTDKTDEDSNLGGIECNEGAADSTETRVH</sequence>
<evidence type="ECO:0000313" key="9">
    <source>
        <dbReference type="EMBL" id="KAK2167893.1"/>
    </source>
</evidence>
<evidence type="ECO:0000256" key="5">
    <source>
        <dbReference type="ARBA" id="ARBA00022737"/>
    </source>
</evidence>
<dbReference type="SMART" id="SM01411">
    <property type="entry name" value="Ephrin_rec_like"/>
    <property type="match status" value="1"/>
</dbReference>
<proteinExistence type="predicted"/>
<dbReference type="Gene3D" id="2.10.50.10">
    <property type="entry name" value="Tumor Necrosis Factor Receptor, subunit A, domain 2"/>
    <property type="match status" value="1"/>
</dbReference>
<dbReference type="GO" id="GO:0071944">
    <property type="term" value="C:cell periphery"/>
    <property type="evidence" value="ECO:0007669"/>
    <property type="project" value="TreeGrafter"/>
</dbReference>
<organism evidence="9 10">
    <name type="scientific">Ridgeia piscesae</name>
    <name type="common">Tubeworm</name>
    <dbReference type="NCBI Taxonomy" id="27915"/>
    <lineage>
        <taxon>Eukaryota</taxon>
        <taxon>Metazoa</taxon>
        <taxon>Spiralia</taxon>
        <taxon>Lophotrochozoa</taxon>
        <taxon>Annelida</taxon>
        <taxon>Polychaeta</taxon>
        <taxon>Sedentaria</taxon>
        <taxon>Canalipalpata</taxon>
        <taxon>Sabellida</taxon>
        <taxon>Siboglinidae</taxon>
        <taxon>Ridgeia</taxon>
    </lineage>
</organism>
<dbReference type="Gene3D" id="2.60.120.200">
    <property type="match status" value="1"/>
</dbReference>
<keyword evidence="2" id="KW-0964">Secreted</keyword>
<accession>A0AAD9KCE5</accession>
<dbReference type="InterPro" id="IPR013320">
    <property type="entry name" value="ConA-like_dom_sf"/>
</dbReference>
<reference evidence="9" key="1">
    <citation type="journal article" date="2023" name="Mol. Biol. Evol.">
        <title>Third-Generation Sequencing Reveals the Adaptive Role of the Epigenome in Three Deep-Sea Polychaetes.</title>
        <authorList>
            <person name="Perez M."/>
            <person name="Aroh O."/>
            <person name="Sun Y."/>
            <person name="Lan Y."/>
            <person name="Juniper S.K."/>
            <person name="Young C.R."/>
            <person name="Angers B."/>
            <person name="Qian P.Y."/>
        </authorList>
    </citation>
    <scope>NUCLEOTIDE SEQUENCE</scope>
    <source>
        <strain evidence="9">R07B-5</strain>
    </source>
</reference>
<gene>
    <name evidence="9" type="ORF">NP493_1251g00009</name>
</gene>
<feature type="domain" description="Tyrosine-protein kinase ephrin type A/B receptor-like" evidence="8">
    <location>
        <begin position="305"/>
        <end position="348"/>
    </location>
</feature>
<dbReference type="SMART" id="SM00209">
    <property type="entry name" value="TSP1"/>
    <property type="match status" value="1"/>
</dbReference>
<dbReference type="InterPro" id="IPR000884">
    <property type="entry name" value="TSP1_rpt"/>
</dbReference>
<evidence type="ECO:0000256" key="4">
    <source>
        <dbReference type="ARBA" id="ARBA00022729"/>
    </source>
</evidence>
<dbReference type="FunFam" id="2.20.100.10:FF:000067">
    <property type="entry name" value="Hemicentin 1"/>
    <property type="match status" value="1"/>
</dbReference>
<keyword evidence="3" id="KW-0245">EGF-like domain</keyword>
<dbReference type="SUPFAM" id="SSF82895">
    <property type="entry name" value="TSP-1 type 1 repeat"/>
    <property type="match status" value="1"/>
</dbReference>
<dbReference type="InterPro" id="IPR011641">
    <property type="entry name" value="Tyr-kin_ephrin_A/B_rcpt-like"/>
</dbReference>
<keyword evidence="10" id="KW-1185">Reference proteome</keyword>
<evidence type="ECO:0000256" key="1">
    <source>
        <dbReference type="ARBA" id="ARBA00004613"/>
    </source>
</evidence>
<protein>
    <recommendedName>
        <fullName evidence="8">Tyrosine-protein kinase ephrin type A/B receptor-like domain-containing protein</fullName>
    </recommendedName>
</protein>
<keyword evidence="5" id="KW-0677">Repeat</keyword>
<evidence type="ECO:0000313" key="10">
    <source>
        <dbReference type="Proteomes" id="UP001209878"/>
    </source>
</evidence>
<dbReference type="InterPro" id="IPR038877">
    <property type="entry name" value="THSD1"/>
</dbReference>
<dbReference type="EMBL" id="JAODUO010001252">
    <property type="protein sequence ID" value="KAK2167893.1"/>
    <property type="molecule type" value="Genomic_DNA"/>
</dbReference>
<evidence type="ECO:0000256" key="6">
    <source>
        <dbReference type="ARBA" id="ARBA00023180"/>
    </source>
</evidence>
<dbReference type="Proteomes" id="UP001209878">
    <property type="component" value="Unassembled WGS sequence"/>
</dbReference>
<dbReference type="Pfam" id="PF07699">
    <property type="entry name" value="Ephrin_rec_like"/>
    <property type="match status" value="1"/>
</dbReference>
<comment type="subcellular location">
    <subcellularLocation>
        <location evidence="1">Secreted</location>
    </subcellularLocation>
</comment>
<keyword evidence="6" id="KW-0325">Glycoprotein</keyword>
<dbReference type="PANTHER" id="PTHR16311">
    <property type="entry name" value="THROMBOSPONDIN TYPE I DOMAIN-CONTAINING 1"/>
    <property type="match status" value="1"/>
</dbReference>
<feature type="region of interest" description="Disordered" evidence="7">
    <location>
        <begin position="350"/>
        <end position="385"/>
    </location>
</feature>
<dbReference type="Pfam" id="PF00090">
    <property type="entry name" value="TSP_1"/>
    <property type="match status" value="1"/>
</dbReference>
<dbReference type="PRINTS" id="PR01705">
    <property type="entry name" value="TSP1REPEAT"/>
</dbReference>
<dbReference type="AlphaFoldDB" id="A0AAD9KCE5"/>
<dbReference type="SUPFAM" id="SSF49899">
    <property type="entry name" value="Concanavalin A-like lectins/glucanases"/>
    <property type="match status" value="1"/>
</dbReference>
<evidence type="ECO:0000256" key="3">
    <source>
        <dbReference type="ARBA" id="ARBA00022536"/>
    </source>
</evidence>
<evidence type="ECO:0000256" key="7">
    <source>
        <dbReference type="SAM" id="MobiDB-lite"/>
    </source>
</evidence>
<dbReference type="PANTHER" id="PTHR16311:SF3">
    <property type="entry name" value="THROMBOSPONDIN TYPE-1 DOMAIN-CONTAINING PROTEIN 1"/>
    <property type="match status" value="1"/>
</dbReference>